<dbReference type="Gene3D" id="3.30.300.30">
    <property type="match status" value="1"/>
</dbReference>
<dbReference type="SUPFAM" id="SSF50998">
    <property type="entry name" value="Quinoprotein alcohol dehydrogenase-like"/>
    <property type="match status" value="1"/>
</dbReference>
<dbReference type="PANTHER" id="PTHR44394:SF1">
    <property type="entry name" value="BETA-ALANINE-ACTIVATING ENZYME"/>
    <property type="match status" value="1"/>
</dbReference>
<dbReference type="InterPro" id="IPR002372">
    <property type="entry name" value="PQQ_rpt_dom"/>
</dbReference>
<protein>
    <submittedName>
        <fullName evidence="2">AASDH</fullName>
        <ecNumber evidence="2">6.2.1.-</ecNumber>
    </submittedName>
</protein>
<dbReference type="GO" id="GO:0016874">
    <property type="term" value="F:ligase activity"/>
    <property type="evidence" value="ECO:0007669"/>
    <property type="project" value="UniProtKB-KW"/>
</dbReference>
<dbReference type="SUPFAM" id="SSF47336">
    <property type="entry name" value="ACP-like"/>
    <property type="match status" value="1"/>
</dbReference>
<dbReference type="Proteomes" id="UP000683360">
    <property type="component" value="Unassembled WGS sequence"/>
</dbReference>
<dbReference type="PANTHER" id="PTHR44394">
    <property type="entry name" value="BETA-ALANINE-ACTIVATING ENZYME"/>
    <property type="match status" value="1"/>
</dbReference>
<reference evidence="2" key="1">
    <citation type="submission" date="2021-03" db="EMBL/GenBank/DDBJ databases">
        <authorList>
            <person name="Bekaert M."/>
        </authorList>
    </citation>
    <scope>NUCLEOTIDE SEQUENCE</scope>
</reference>
<dbReference type="Pfam" id="PF13570">
    <property type="entry name" value="Beta-prop_ACSF4"/>
    <property type="match status" value="1"/>
</dbReference>
<feature type="domain" description="Carrier" evidence="1">
    <location>
        <begin position="513"/>
        <end position="590"/>
    </location>
</feature>
<organism evidence="2 3">
    <name type="scientific">Mytilus edulis</name>
    <name type="common">Blue mussel</name>
    <dbReference type="NCBI Taxonomy" id="6550"/>
    <lineage>
        <taxon>Eukaryota</taxon>
        <taxon>Metazoa</taxon>
        <taxon>Spiralia</taxon>
        <taxon>Lophotrochozoa</taxon>
        <taxon>Mollusca</taxon>
        <taxon>Bivalvia</taxon>
        <taxon>Autobranchia</taxon>
        <taxon>Pteriomorphia</taxon>
        <taxon>Mytilida</taxon>
        <taxon>Mytiloidea</taxon>
        <taxon>Mytilidae</taxon>
        <taxon>Mytilinae</taxon>
        <taxon>Mytilus</taxon>
    </lineage>
</organism>
<dbReference type="AlphaFoldDB" id="A0A8S3VET8"/>
<keyword evidence="2" id="KW-0436">Ligase</keyword>
<dbReference type="Gene3D" id="2.130.10.10">
    <property type="entry name" value="YVTN repeat-like/Quinoprotein amine dehydrogenase"/>
    <property type="match status" value="1"/>
</dbReference>
<dbReference type="InterPro" id="IPR042099">
    <property type="entry name" value="ANL_N_sf"/>
</dbReference>
<dbReference type="Gene3D" id="3.40.50.12780">
    <property type="entry name" value="N-terminal domain of ligase-like"/>
    <property type="match status" value="1"/>
</dbReference>
<dbReference type="GO" id="GO:0043041">
    <property type="term" value="P:amino acid activation for nonribosomal peptide biosynthetic process"/>
    <property type="evidence" value="ECO:0007669"/>
    <property type="project" value="TreeGrafter"/>
</dbReference>
<comment type="caution">
    <text evidence="2">The sequence shown here is derived from an EMBL/GenBank/DDBJ whole genome shotgun (WGS) entry which is preliminary data.</text>
</comment>
<evidence type="ECO:0000313" key="2">
    <source>
        <dbReference type="EMBL" id="CAG2252123.1"/>
    </source>
</evidence>
<dbReference type="SMART" id="SM00564">
    <property type="entry name" value="PQQ"/>
    <property type="match status" value="4"/>
</dbReference>
<sequence length="1122" mass="127121">MFQPILIESLKKELTLFDLVSDCDQWQDRIAVVYDDRQMTVTMTYNQVMIIAGKISSLIAGQTEPPDVIGLCLEPNQFVPAVLIGVLKSGNAFLNFTAEWHRSSNLKALELLLFQHVQYDTEIIHSDILQDLDIVLVKLNRPQLPKTERTYLAYCITTSGTTGTPKIVKVPHSCIVPNILYQRSSFRISQEDVVFLSSPLTFDPSIVDIFVTLSSGSCLLMTSDAMKAVPNKLLWLLTKYHVSVMQCTPTLLSRFRDLQTSLLSEYSPLRVIGLGGEQFPPLSYLQHWRAPRNRTKFYNLYGITEVSCWSSIYEVTESDFRKVKEDVPIGKPMIDTEYKVKDDNGKVIKNGQGYLYIGSLNRVCFINHEGPVQAVQGKVLRPTGDLVNINSQGQIIYIGRTDNQIKRHGKRIDLKEIEKVVCRSKRIKTCKILYKDSILVAVVVERSDNATRSFGDLVSEVRAQIEHCLPSHCWLDNVVKTENIPMTNHGKCDVEALWRIVQANFESLDGSKETQKDMEKYLTKVWKEILVINGEVKEEAMFIFSGGNSVQAVQLANQIQADLNIQLPWLLDFILNKFFGEIIKEIMLTIGNEGDTVEIDKIPNKNLVKPFFTKEGSNYDNLDNINVAMETKDTFDLHKISRKRKISDIEKIYKEQHSPENDLIKKNVCKKKTDVSSLNLTPIKCKMKCVSRCNRYSDWLIHMDNTISEFKYLSYIANERDIESDLTSFTSDCYSEFNLKKTAYRIKDVPFETQSTKNTYSLSLNEKWMYNTGKCVDASPLVASLSDGRMAVFIGSHSHKFSAILFNSGELLWETTLRDRIESSACITLCGEFFVVGCYDYNLYAVNSNNGDVWWKYQTGGEIKSSPVVDPVTSLVIFGSHDQCLHAVDVKVKKKVWCTMIGHGSIFASPCVSSQPHLIFCATLGGIVAALHGTWTYTVKDLVFSSPTVVDDVILIGSNDCHLYCLSMEGYLIWKVKVESAVYSSAFTFTLNYFQQDHDIIKTKTKDVQNNMYFLSNCSPQKNSKPEDISFEKSSCNLFEAEQSNKLKTDTFKINTIQKIGKVKKFVTFASTAGNLYIVDFCSGEIILKHFLSGQIFSSPVVYDNCLVVGCRNDFVYCLSIK</sequence>
<dbReference type="InterPro" id="IPR015943">
    <property type="entry name" value="WD40/YVTN_repeat-like_dom_sf"/>
</dbReference>
<name>A0A8S3VET8_MYTED</name>
<dbReference type="InterPro" id="IPR018391">
    <property type="entry name" value="PQQ_b-propeller_rpt"/>
</dbReference>
<gene>
    <name evidence="2" type="ORF">MEDL_63706</name>
</gene>
<dbReference type="EMBL" id="CAJPWZ010003105">
    <property type="protein sequence ID" value="CAG2252123.1"/>
    <property type="molecule type" value="Genomic_DNA"/>
</dbReference>
<dbReference type="EC" id="6.2.1.-" evidence="2"/>
<evidence type="ECO:0000313" key="3">
    <source>
        <dbReference type="Proteomes" id="UP000683360"/>
    </source>
</evidence>
<keyword evidence="3" id="KW-1185">Reference proteome</keyword>
<dbReference type="InterPro" id="IPR052091">
    <property type="entry name" value="Beta-ala_Activ/Resist"/>
</dbReference>
<dbReference type="PROSITE" id="PS50075">
    <property type="entry name" value="CARRIER"/>
    <property type="match status" value="1"/>
</dbReference>
<dbReference type="InterPro" id="IPR045851">
    <property type="entry name" value="AMP-bd_C_sf"/>
</dbReference>
<dbReference type="InterPro" id="IPR036736">
    <property type="entry name" value="ACP-like_sf"/>
</dbReference>
<dbReference type="OrthoDB" id="408177at2759"/>
<evidence type="ECO:0000259" key="1">
    <source>
        <dbReference type="PROSITE" id="PS50075"/>
    </source>
</evidence>
<dbReference type="Gene3D" id="2.40.128.630">
    <property type="match status" value="1"/>
</dbReference>
<proteinExistence type="predicted"/>
<accession>A0A8S3VET8</accession>
<dbReference type="InterPro" id="IPR009081">
    <property type="entry name" value="PP-bd_ACP"/>
</dbReference>
<dbReference type="InterPro" id="IPR000873">
    <property type="entry name" value="AMP-dep_synth/lig_dom"/>
</dbReference>
<dbReference type="Pfam" id="PF00501">
    <property type="entry name" value="AMP-binding"/>
    <property type="match status" value="1"/>
</dbReference>
<dbReference type="InterPro" id="IPR011047">
    <property type="entry name" value="Quinoprotein_ADH-like_sf"/>
</dbReference>
<dbReference type="Gene3D" id="2.40.10.480">
    <property type="match status" value="1"/>
</dbReference>
<dbReference type="SUPFAM" id="SSF56801">
    <property type="entry name" value="Acetyl-CoA synthetase-like"/>
    <property type="match status" value="1"/>
</dbReference>
<dbReference type="Gene3D" id="1.10.1200.10">
    <property type="entry name" value="ACP-like"/>
    <property type="match status" value="1"/>
</dbReference>